<accession>A0A9D4QMS6</accession>
<sequence>METQSKYSVFDSMILTKGIERHFWIESPRVVGYYSLASGNEREFLAIFVRGCVCGLPLEDWETLIVTF</sequence>
<evidence type="ECO:0000313" key="1">
    <source>
        <dbReference type="EMBL" id="KAH3836699.1"/>
    </source>
</evidence>
<reference evidence="1" key="2">
    <citation type="submission" date="2020-11" db="EMBL/GenBank/DDBJ databases">
        <authorList>
            <person name="McCartney M.A."/>
            <person name="Auch B."/>
            <person name="Kono T."/>
            <person name="Mallez S."/>
            <person name="Becker A."/>
            <person name="Gohl D.M."/>
            <person name="Silverstein K.A.T."/>
            <person name="Koren S."/>
            <person name="Bechman K.B."/>
            <person name="Herman A."/>
            <person name="Abrahante J.E."/>
            <person name="Garbe J."/>
        </authorList>
    </citation>
    <scope>NUCLEOTIDE SEQUENCE</scope>
    <source>
        <strain evidence="1">Duluth1</strain>
        <tissue evidence="1">Whole animal</tissue>
    </source>
</reference>
<organism evidence="1 2">
    <name type="scientific">Dreissena polymorpha</name>
    <name type="common">Zebra mussel</name>
    <name type="synonym">Mytilus polymorpha</name>
    <dbReference type="NCBI Taxonomy" id="45954"/>
    <lineage>
        <taxon>Eukaryota</taxon>
        <taxon>Metazoa</taxon>
        <taxon>Spiralia</taxon>
        <taxon>Lophotrochozoa</taxon>
        <taxon>Mollusca</taxon>
        <taxon>Bivalvia</taxon>
        <taxon>Autobranchia</taxon>
        <taxon>Heteroconchia</taxon>
        <taxon>Euheterodonta</taxon>
        <taxon>Imparidentia</taxon>
        <taxon>Neoheterodontei</taxon>
        <taxon>Myida</taxon>
        <taxon>Dreissenoidea</taxon>
        <taxon>Dreissenidae</taxon>
        <taxon>Dreissena</taxon>
    </lineage>
</organism>
<name>A0A9D4QMS6_DREPO</name>
<dbReference type="AlphaFoldDB" id="A0A9D4QMS6"/>
<dbReference type="Proteomes" id="UP000828390">
    <property type="component" value="Unassembled WGS sequence"/>
</dbReference>
<protein>
    <submittedName>
        <fullName evidence="1">Uncharacterized protein</fullName>
    </submittedName>
</protein>
<proteinExistence type="predicted"/>
<comment type="caution">
    <text evidence="1">The sequence shown here is derived from an EMBL/GenBank/DDBJ whole genome shotgun (WGS) entry which is preliminary data.</text>
</comment>
<evidence type="ECO:0000313" key="2">
    <source>
        <dbReference type="Proteomes" id="UP000828390"/>
    </source>
</evidence>
<reference evidence="1" key="1">
    <citation type="journal article" date="2019" name="bioRxiv">
        <title>The Genome of the Zebra Mussel, Dreissena polymorpha: A Resource for Invasive Species Research.</title>
        <authorList>
            <person name="McCartney M.A."/>
            <person name="Auch B."/>
            <person name="Kono T."/>
            <person name="Mallez S."/>
            <person name="Zhang Y."/>
            <person name="Obille A."/>
            <person name="Becker A."/>
            <person name="Abrahante J.E."/>
            <person name="Garbe J."/>
            <person name="Badalamenti J.P."/>
            <person name="Herman A."/>
            <person name="Mangelson H."/>
            <person name="Liachko I."/>
            <person name="Sullivan S."/>
            <person name="Sone E.D."/>
            <person name="Koren S."/>
            <person name="Silverstein K.A.T."/>
            <person name="Beckman K.B."/>
            <person name="Gohl D.M."/>
        </authorList>
    </citation>
    <scope>NUCLEOTIDE SEQUENCE</scope>
    <source>
        <strain evidence="1">Duluth1</strain>
        <tissue evidence="1">Whole animal</tissue>
    </source>
</reference>
<keyword evidence="2" id="KW-1185">Reference proteome</keyword>
<dbReference type="EMBL" id="JAIWYP010000004">
    <property type="protein sequence ID" value="KAH3836699.1"/>
    <property type="molecule type" value="Genomic_DNA"/>
</dbReference>
<gene>
    <name evidence="1" type="ORF">DPMN_110072</name>
</gene>